<dbReference type="AlphaFoldDB" id="A0A8R1IIU9"/>
<proteinExistence type="predicted"/>
<sequence>MDGFEYNMKSFDDIATLYHHFIESSKFSYAARSWLGDPKFVSNATQIARNITSKEWAEWVRSKITDKTHPDAYYGGSFEAPPQDHGTTHVSIVDALGNAVSVTSTINLYSNAQYNTFYTDDGLDDTDNNLPPEYGPFDEVEPLVEPEQPMKIRTLVAAVGLTVLVFTLLISTVAFASLYFHLLMQVFLKS</sequence>
<dbReference type="InterPro" id="IPR043137">
    <property type="entry name" value="GGT_ssub_C"/>
</dbReference>
<dbReference type="FunFam" id="1.10.246.130:FF:000005">
    <property type="entry name" value="Gamma-glutamyltranspeptidase 1, putative"/>
    <property type="match status" value="1"/>
</dbReference>
<dbReference type="Pfam" id="PF01019">
    <property type="entry name" value="G_glu_transpept"/>
    <property type="match status" value="1"/>
</dbReference>
<evidence type="ECO:0000256" key="5">
    <source>
        <dbReference type="ARBA" id="ARBA00023315"/>
    </source>
</evidence>
<dbReference type="PANTHER" id="PTHR11686:SF69">
    <property type="entry name" value="GAMMA-GLUTAMYLTRANSPEPTIDASE 1"/>
    <property type="match status" value="1"/>
</dbReference>
<dbReference type="Gene3D" id="3.60.20.40">
    <property type="match status" value="1"/>
</dbReference>
<reference evidence="10" key="1">
    <citation type="submission" date="2010-08" db="EMBL/GenBank/DDBJ databases">
        <authorList>
            <consortium name="Caenorhabditis japonica Sequencing Consortium"/>
            <person name="Wilson R.K."/>
        </authorList>
    </citation>
    <scope>NUCLEOTIDE SEQUENCE [LARGE SCALE GENOMIC DNA]</scope>
    <source>
        <strain evidence="10">DF5081</strain>
    </source>
</reference>
<evidence type="ECO:0000256" key="4">
    <source>
        <dbReference type="ARBA" id="ARBA00023180"/>
    </source>
</evidence>
<evidence type="ECO:0000256" key="3">
    <source>
        <dbReference type="ARBA" id="ARBA00022801"/>
    </source>
</evidence>
<keyword evidence="8" id="KW-0812">Transmembrane</keyword>
<dbReference type="InterPro" id="IPR029055">
    <property type="entry name" value="Ntn_hydrolases_N"/>
</dbReference>
<evidence type="ECO:0000256" key="7">
    <source>
        <dbReference type="PIRSR" id="PIRSR600101-2"/>
    </source>
</evidence>
<organism evidence="9 10">
    <name type="scientific">Caenorhabditis japonica</name>
    <dbReference type="NCBI Taxonomy" id="281687"/>
    <lineage>
        <taxon>Eukaryota</taxon>
        <taxon>Metazoa</taxon>
        <taxon>Ecdysozoa</taxon>
        <taxon>Nematoda</taxon>
        <taxon>Chromadorea</taxon>
        <taxon>Rhabditida</taxon>
        <taxon>Rhabditina</taxon>
        <taxon>Rhabditomorpha</taxon>
        <taxon>Rhabditoidea</taxon>
        <taxon>Rhabditidae</taxon>
        <taxon>Peloderinae</taxon>
        <taxon>Caenorhabditis</taxon>
    </lineage>
</organism>
<keyword evidence="8" id="KW-0472">Membrane</keyword>
<keyword evidence="8" id="KW-1133">Transmembrane helix</keyword>
<dbReference type="InterPro" id="IPR043138">
    <property type="entry name" value="GGT_lsub"/>
</dbReference>
<keyword evidence="4" id="KW-0325">Glycoprotein</keyword>
<name>A0A8R1IIU9_CAEJA</name>
<feature type="binding site" evidence="7">
    <location>
        <begin position="105"/>
        <end position="107"/>
    </location>
    <ligand>
        <name>L-glutamate</name>
        <dbReference type="ChEBI" id="CHEBI:29985"/>
    </ligand>
</feature>
<dbReference type="EnsemblMetazoa" id="CJA37194c.1">
    <property type="protein sequence ID" value="CJA37194c.1"/>
    <property type="gene ID" value="WBGene00213041"/>
</dbReference>
<dbReference type="GO" id="GO:0006508">
    <property type="term" value="P:proteolysis"/>
    <property type="evidence" value="ECO:0007669"/>
    <property type="project" value="UniProtKB-KW"/>
</dbReference>
<dbReference type="GO" id="GO:0006751">
    <property type="term" value="P:glutathione catabolic process"/>
    <property type="evidence" value="ECO:0007669"/>
    <property type="project" value="InterPro"/>
</dbReference>
<keyword evidence="2" id="KW-0808">Transferase</keyword>
<feature type="active site" description="Nucleophile" evidence="6">
    <location>
        <position position="87"/>
    </location>
</feature>
<evidence type="ECO:0000256" key="2">
    <source>
        <dbReference type="ARBA" id="ARBA00022679"/>
    </source>
</evidence>
<reference evidence="9" key="2">
    <citation type="submission" date="2022-06" db="UniProtKB">
        <authorList>
            <consortium name="EnsemblMetazoa"/>
        </authorList>
    </citation>
    <scope>IDENTIFICATION</scope>
    <source>
        <strain evidence="9">DF5081</strain>
    </source>
</reference>
<accession>A0A8R1IIU9</accession>
<evidence type="ECO:0000256" key="8">
    <source>
        <dbReference type="SAM" id="Phobius"/>
    </source>
</evidence>
<keyword evidence="1" id="KW-0645">Protease</keyword>
<dbReference type="Gene3D" id="1.10.246.130">
    <property type="match status" value="1"/>
</dbReference>
<feature type="transmembrane region" description="Helical" evidence="8">
    <location>
        <begin position="155"/>
        <end position="180"/>
    </location>
</feature>
<evidence type="ECO:0000313" key="9">
    <source>
        <dbReference type="EnsemblMetazoa" id="CJA37194c.1"/>
    </source>
</evidence>
<evidence type="ECO:0000256" key="6">
    <source>
        <dbReference type="PIRSR" id="PIRSR600101-1"/>
    </source>
</evidence>
<evidence type="ECO:0000313" key="10">
    <source>
        <dbReference type="Proteomes" id="UP000005237"/>
    </source>
</evidence>
<dbReference type="Proteomes" id="UP000005237">
    <property type="component" value="Unassembled WGS sequence"/>
</dbReference>
<keyword evidence="3" id="KW-0378">Hydrolase</keyword>
<dbReference type="GO" id="GO:0036374">
    <property type="term" value="F:glutathione hydrolase activity"/>
    <property type="evidence" value="ECO:0007669"/>
    <property type="project" value="InterPro"/>
</dbReference>
<keyword evidence="5" id="KW-0012">Acyltransferase</keyword>
<dbReference type="SUPFAM" id="SSF56235">
    <property type="entry name" value="N-terminal nucleophile aminohydrolases (Ntn hydrolases)"/>
    <property type="match status" value="1"/>
</dbReference>
<dbReference type="InterPro" id="IPR000101">
    <property type="entry name" value="GGT_peptidase"/>
</dbReference>
<evidence type="ECO:0000256" key="1">
    <source>
        <dbReference type="ARBA" id="ARBA00022670"/>
    </source>
</evidence>
<dbReference type="GO" id="GO:0005886">
    <property type="term" value="C:plasma membrane"/>
    <property type="evidence" value="ECO:0007669"/>
    <property type="project" value="TreeGrafter"/>
</dbReference>
<keyword evidence="10" id="KW-1185">Reference proteome</keyword>
<protein>
    <submittedName>
        <fullName evidence="9">Uncharacterized protein</fullName>
    </submittedName>
</protein>
<dbReference type="PANTHER" id="PTHR11686">
    <property type="entry name" value="GAMMA GLUTAMYL TRANSPEPTIDASE"/>
    <property type="match status" value="1"/>
</dbReference>
<dbReference type="GO" id="GO:0016746">
    <property type="term" value="F:acyltransferase activity"/>
    <property type="evidence" value="ECO:0007669"/>
    <property type="project" value="UniProtKB-KW"/>
</dbReference>